<comment type="caution">
    <text evidence="1">The sequence shown here is derived from an EMBL/GenBank/DDBJ whole genome shotgun (WGS) entry which is preliminary data.</text>
</comment>
<dbReference type="EMBL" id="BQNB010020334">
    <property type="protein sequence ID" value="GJT94846.1"/>
    <property type="molecule type" value="Genomic_DNA"/>
</dbReference>
<dbReference type="Proteomes" id="UP001151760">
    <property type="component" value="Unassembled WGS sequence"/>
</dbReference>
<organism evidence="1 2">
    <name type="scientific">Tanacetum coccineum</name>
    <dbReference type="NCBI Taxonomy" id="301880"/>
    <lineage>
        <taxon>Eukaryota</taxon>
        <taxon>Viridiplantae</taxon>
        <taxon>Streptophyta</taxon>
        <taxon>Embryophyta</taxon>
        <taxon>Tracheophyta</taxon>
        <taxon>Spermatophyta</taxon>
        <taxon>Magnoliopsida</taxon>
        <taxon>eudicotyledons</taxon>
        <taxon>Gunneridae</taxon>
        <taxon>Pentapetalae</taxon>
        <taxon>asterids</taxon>
        <taxon>campanulids</taxon>
        <taxon>Asterales</taxon>
        <taxon>Asteraceae</taxon>
        <taxon>Asteroideae</taxon>
        <taxon>Anthemideae</taxon>
        <taxon>Anthemidinae</taxon>
        <taxon>Tanacetum</taxon>
    </lineage>
</organism>
<keyword evidence="2" id="KW-1185">Reference proteome</keyword>
<evidence type="ECO:0000313" key="2">
    <source>
        <dbReference type="Proteomes" id="UP001151760"/>
    </source>
</evidence>
<evidence type="ECO:0000313" key="1">
    <source>
        <dbReference type="EMBL" id="GJT94846.1"/>
    </source>
</evidence>
<protein>
    <submittedName>
        <fullName evidence="1">Uncharacterized protein</fullName>
    </submittedName>
</protein>
<proteinExistence type="predicted"/>
<sequence>KRSDVFRQNARCLEAKRSDVLKRNAVMSVVEIPTKAGMDAVKSDFPEKDADFAVLVENIIQWKCAGKQS</sequence>
<feature type="non-terminal residue" evidence="1">
    <location>
        <position position="1"/>
    </location>
</feature>
<reference evidence="1" key="2">
    <citation type="submission" date="2022-01" db="EMBL/GenBank/DDBJ databases">
        <authorList>
            <person name="Yamashiro T."/>
            <person name="Shiraishi A."/>
            <person name="Satake H."/>
            <person name="Nakayama K."/>
        </authorList>
    </citation>
    <scope>NUCLEOTIDE SEQUENCE</scope>
</reference>
<name>A0ABQ5I3Z5_9ASTR</name>
<gene>
    <name evidence="1" type="ORF">Tco_1090364</name>
</gene>
<accession>A0ABQ5I3Z5</accession>
<reference evidence="1" key="1">
    <citation type="journal article" date="2022" name="Int. J. Mol. Sci.">
        <title>Draft Genome of Tanacetum Coccineum: Genomic Comparison of Closely Related Tanacetum-Family Plants.</title>
        <authorList>
            <person name="Yamashiro T."/>
            <person name="Shiraishi A."/>
            <person name="Nakayama K."/>
            <person name="Satake H."/>
        </authorList>
    </citation>
    <scope>NUCLEOTIDE SEQUENCE</scope>
</reference>